<dbReference type="Proteomes" id="UP000024635">
    <property type="component" value="Unassembled WGS sequence"/>
</dbReference>
<accession>A0A016UXX2</accession>
<sequence>MTANKLTILELSKPRPQLGDAVIGQPITVVPHSLPNLVVLMSLTFAPCRLHSPGLVLDRPPRHLTAPQASPAVNLPYHNCTPRPSPLETHASFNQI</sequence>
<evidence type="ECO:0000313" key="1">
    <source>
        <dbReference type="EMBL" id="EYC19328.1"/>
    </source>
</evidence>
<name>A0A016UXX2_9BILA</name>
<dbReference type="AlphaFoldDB" id="A0A016UXX2"/>
<gene>
    <name evidence="1" type="primary">Acey_s0024.g1022</name>
    <name evidence="1" type="ORF">Y032_0024g1022</name>
</gene>
<dbReference type="EMBL" id="JARK01001360">
    <property type="protein sequence ID" value="EYC19328.1"/>
    <property type="molecule type" value="Genomic_DNA"/>
</dbReference>
<keyword evidence="2" id="KW-1185">Reference proteome</keyword>
<reference evidence="2" key="1">
    <citation type="journal article" date="2015" name="Nat. Genet.">
        <title>The genome and transcriptome of the zoonotic hookworm Ancylostoma ceylanicum identify infection-specific gene families.</title>
        <authorList>
            <person name="Schwarz E.M."/>
            <person name="Hu Y."/>
            <person name="Antoshechkin I."/>
            <person name="Miller M.M."/>
            <person name="Sternberg P.W."/>
            <person name="Aroian R.V."/>
        </authorList>
    </citation>
    <scope>NUCLEOTIDE SEQUENCE</scope>
    <source>
        <strain evidence="2">HY135</strain>
    </source>
</reference>
<comment type="caution">
    <text evidence="1">The sequence shown here is derived from an EMBL/GenBank/DDBJ whole genome shotgun (WGS) entry which is preliminary data.</text>
</comment>
<evidence type="ECO:0000313" key="2">
    <source>
        <dbReference type="Proteomes" id="UP000024635"/>
    </source>
</evidence>
<organism evidence="1 2">
    <name type="scientific">Ancylostoma ceylanicum</name>
    <dbReference type="NCBI Taxonomy" id="53326"/>
    <lineage>
        <taxon>Eukaryota</taxon>
        <taxon>Metazoa</taxon>
        <taxon>Ecdysozoa</taxon>
        <taxon>Nematoda</taxon>
        <taxon>Chromadorea</taxon>
        <taxon>Rhabditida</taxon>
        <taxon>Rhabditina</taxon>
        <taxon>Rhabditomorpha</taxon>
        <taxon>Strongyloidea</taxon>
        <taxon>Ancylostomatidae</taxon>
        <taxon>Ancylostomatinae</taxon>
        <taxon>Ancylostoma</taxon>
    </lineage>
</organism>
<proteinExistence type="predicted"/>
<protein>
    <submittedName>
        <fullName evidence="1">Uncharacterized protein</fullName>
    </submittedName>
</protein>